<reference evidence="2" key="1">
    <citation type="submission" date="2021-06" db="EMBL/GenBank/DDBJ databases">
        <authorList>
            <person name="Kallberg Y."/>
            <person name="Tangrot J."/>
            <person name="Rosling A."/>
        </authorList>
    </citation>
    <scope>NUCLEOTIDE SEQUENCE</scope>
    <source>
        <strain evidence="2">CL551</strain>
    </source>
</reference>
<name>A0A9N9IBG9_9GLOM</name>
<dbReference type="Pfam" id="PF13650">
    <property type="entry name" value="Asp_protease_2"/>
    <property type="match status" value="1"/>
</dbReference>
<evidence type="ECO:0000313" key="2">
    <source>
        <dbReference type="EMBL" id="CAG8728023.1"/>
    </source>
</evidence>
<gene>
    <name evidence="2" type="ORF">AMORRO_LOCUS13798</name>
</gene>
<dbReference type="OrthoDB" id="2446864at2759"/>
<comment type="caution">
    <text evidence="2">The sequence shown here is derived from an EMBL/GenBank/DDBJ whole genome shotgun (WGS) entry which is preliminary data.</text>
</comment>
<dbReference type="InterPro" id="IPR021109">
    <property type="entry name" value="Peptidase_aspartic_dom_sf"/>
</dbReference>
<proteinExistence type="predicted"/>
<dbReference type="Proteomes" id="UP000789342">
    <property type="component" value="Unassembled WGS sequence"/>
</dbReference>
<feature type="non-terminal residue" evidence="2">
    <location>
        <position position="1"/>
    </location>
</feature>
<keyword evidence="3" id="KW-1185">Reference proteome</keyword>
<dbReference type="GO" id="GO:0008270">
    <property type="term" value="F:zinc ion binding"/>
    <property type="evidence" value="ECO:0007669"/>
    <property type="project" value="InterPro"/>
</dbReference>
<evidence type="ECO:0000259" key="1">
    <source>
        <dbReference type="Pfam" id="PF00098"/>
    </source>
</evidence>
<accession>A0A9N9IBG9</accession>
<protein>
    <submittedName>
        <fullName evidence="2">18297_t:CDS:1</fullName>
    </submittedName>
</protein>
<dbReference type="CDD" id="cd00303">
    <property type="entry name" value="retropepsin_like"/>
    <property type="match status" value="1"/>
</dbReference>
<feature type="domain" description="CCHC-type" evidence="1">
    <location>
        <begin position="39"/>
        <end position="52"/>
    </location>
</feature>
<evidence type="ECO:0000313" key="3">
    <source>
        <dbReference type="Proteomes" id="UP000789342"/>
    </source>
</evidence>
<dbReference type="InterPro" id="IPR036875">
    <property type="entry name" value="Znf_CCHC_sf"/>
</dbReference>
<organism evidence="2 3">
    <name type="scientific">Acaulospora morrowiae</name>
    <dbReference type="NCBI Taxonomy" id="94023"/>
    <lineage>
        <taxon>Eukaryota</taxon>
        <taxon>Fungi</taxon>
        <taxon>Fungi incertae sedis</taxon>
        <taxon>Mucoromycota</taxon>
        <taxon>Glomeromycotina</taxon>
        <taxon>Glomeromycetes</taxon>
        <taxon>Diversisporales</taxon>
        <taxon>Acaulosporaceae</taxon>
        <taxon>Acaulospora</taxon>
    </lineage>
</organism>
<dbReference type="EMBL" id="CAJVPV010025065">
    <property type="protein sequence ID" value="CAG8728023.1"/>
    <property type="molecule type" value="Genomic_DNA"/>
</dbReference>
<dbReference type="AlphaFoldDB" id="A0A9N9IBG9"/>
<dbReference type="SUPFAM" id="SSF57756">
    <property type="entry name" value="Retrovirus zinc finger-like domains"/>
    <property type="match status" value="1"/>
</dbReference>
<dbReference type="GO" id="GO:0003676">
    <property type="term" value="F:nucleic acid binding"/>
    <property type="evidence" value="ECO:0007669"/>
    <property type="project" value="InterPro"/>
</dbReference>
<dbReference type="Gene3D" id="2.40.70.10">
    <property type="entry name" value="Acid Proteases"/>
    <property type="match status" value="1"/>
</dbReference>
<dbReference type="Pfam" id="PF00098">
    <property type="entry name" value="zf-CCHC"/>
    <property type="match status" value="1"/>
</dbReference>
<dbReference type="InterPro" id="IPR001878">
    <property type="entry name" value="Znf_CCHC"/>
</dbReference>
<sequence>RYRESSPMELDQVETYRTMSNYQGQKKSEATIESKKYVTCYNCEKKGHFAKESSSIEFVRLKENKEQLLCFNGKINGRSAWILLDSEASRNFVDTKFAKKHHLQKIDMAPIIVELADGQKKGVITEVKIKKLELEEYRTFEINAQLLDLQRYDAILEKP</sequence>